<dbReference type="GO" id="GO:0004575">
    <property type="term" value="F:sucrose alpha-glucosidase activity"/>
    <property type="evidence" value="ECO:0007669"/>
    <property type="project" value="TreeGrafter"/>
</dbReference>
<evidence type="ECO:0000256" key="3">
    <source>
        <dbReference type="ARBA" id="ARBA00023295"/>
    </source>
</evidence>
<protein>
    <recommendedName>
        <fullName evidence="4">Alkaline/neutral invertase</fullName>
        <ecNumber evidence="4">3.2.1.26</ecNumber>
    </recommendedName>
</protein>
<evidence type="ECO:0000313" key="7">
    <source>
        <dbReference type="Proteomes" id="UP000287651"/>
    </source>
</evidence>
<dbReference type="EC" id="3.2.1.26" evidence="4"/>
<evidence type="ECO:0000256" key="4">
    <source>
        <dbReference type="RuleBase" id="RU367047"/>
    </source>
</evidence>
<reference evidence="6 7" key="1">
    <citation type="journal article" date="2014" name="Agronomy (Basel)">
        <title>A Draft Genome Sequence for Ensete ventricosum, the Drought-Tolerant Tree Against Hunger.</title>
        <authorList>
            <person name="Harrison J."/>
            <person name="Moore K.A."/>
            <person name="Paszkiewicz K."/>
            <person name="Jones T."/>
            <person name="Grant M."/>
            <person name="Ambacheew D."/>
            <person name="Muzemil S."/>
            <person name="Studholme D.J."/>
        </authorList>
    </citation>
    <scope>NUCLEOTIDE SEQUENCE [LARGE SCALE GENOMIC DNA]</scope>
</reference>
<comment type="catalytic activity">
    <reaction evidence="4">
        <text>Hydrolysis of terminal non-reducing beta-D-fructofuranoside residues in beta-D-fructofuranosides.</text>
        <dbReference type="EC" id="3.2.1.26"/>
    </reaction>
</comment>
<dbReference type="GO" id="GO:0005739">
    <property type="term" value="C:mitochondrion"/>
    <property type="evidence" value="ECO:0007669"/>
    <property type="project" value="TreeGrafter"/>
</dbReference>
<accession>A0A426XVX3</accession>
<feature type="non-terminal residue" evidence="6">
    <location>
        <position position="1"/>
    </location>
</feature>
<dbReference type="PANTHER" id="PTHR31916:SF49">
    <property type="entry name" value="ALKALINE_NEUTRAL INVERTASE C, MITOCHONDRIAL"/>
    <property type="match status" value="1"/>
</dbReference>
<dbReference type="Pfam" id="PF12899">
    <property type="entry name" value="Glyco_hydro_100"/>
    <property type="match status" value="2"/>
</dbReference>
<dbReference type="SUPFAM" id="SSF48208">
    <property type="entry name" value="Six-hairpin glycosidases"/>
    <property type="match status" value="2"/>
</dbReference>
<keyword evidence="1 4" id="KW-0378">Hydrolase</keyword>
<name>A0A426XVX3_ENSVE</name>
<dbReference type="InterPro" id="IPR024746">
    <property type="entry name" value="Glyco_hydro_100"/>
</dbReference>
<comment type="caution">
    <text evidence="6">The sequence shown here is derived from an EMBL/GenBank/DDBJ whole genome shotgun (WGS) entry which is preliminary data.</text>
</comment>
<evidence type="ECO:0000256" key="1">
    <source>
        <dbReference type="ARBA" id="ARBA00022801"/>
    </source>
</evidence>
<keyword evidence="5" id="KW-0175">Coiled coil</keyword>
<dbReference type="GO" id="GO:0033926">
    <property type="term" value="F:endo-alpha-N-acetylgalactosaminidase activity"/>
    <property type="evidence" value="ECO:0007669"/>
    <property type="project" value="UniProtKB-UniRule"/>
</dbReference>
<comment type="function">
    <text evidence="4">Invertase that cleaves sucrose into glucose and fructose.</text>
</comment>
<dbReference type="GO" id="GO:0005987">
    <property type="term" value="P:sucrose catabolic process"/>
    <property type="evidence" value="ECO:0007669"/>
    <property type="project" value="TreeGrafter"/>
</dbReference>
<keyword evidence="2 4" id="KW-0119">Carbohydrate metabolism</keyword>
<comment type="similarity">
    <text evidence="4">Belongs to the glycosyl hydrolase 100 family.</text>
</comment>
<gene>
    <name evidence="6" type="ORF">B296_00039254</name>
</gene>
<dbReference type="EMBL" id="AMZH03016968">
    <property type="protein sequence ID" value="RRT43687.1"/>
    <property type="molecule type" value="Genomic_DNA"/>
</dbReference>
<dbReference type="InterPro" id="IPR008928">
    <property type="entry name" value="6-hairpin_glycosidase_sf"/>
</dbReference>
<keyword evidence="3 4" id="KW-0326">Glycosidase</keyword>
<organism evidence="6 7">
    <name type="scientific">Ensete ventricosum</name>
    <name type="common">Abyssinian banana</name>
    <name type="synonym">Musa ensete</name>
    <dbReference type="NCBI Taxonomy" id="4639"/>
    <lineage>
        <taxon>Eukaryota</taxon>
        <taxon>Viridiplantae</taxon>
        <taxon>Streptophyta</taxon>
        <taxon>Embryophyta</taxon>
        <taxon>Tracheophyta</taxon>
        <taxon>Spermatophyta</taxon>
        <taxon>Magnoliopsida</taxon>
        <taxon>Liliopsida</taxon>
        <taxon>Zingiberales</taxon>
        <taxon>Musaceae</taxon>
        <taxon>Ensete</taxon>
    </lineage>
</organism>
<evidence type="ECO:0000256" key="2">
    <source>
        <dbReference type="ARBA" id="ARBA00023277"/>
    </source>
</evidence>
<evidence type="ECO:0000256" key="5">
    <source>
        <dbReference type="SAM" id="Coils"/>
    </source>
</evidence>
<sequence>RSAASWVRAALAPARDEAAVSDARRLSTAAGPVPGGDRAFERIFVQGLAAVEPLVIERVAEQERMLVVEEKRKVEEVEEEQRAEMAKAREVSESEKEAWRLLKNAVVDYCGSPVGTVAATDPAVEALNYDQVFIRDFVPSALAFLLKGETEIVRNFLLYTLQLQVKRIKIPVSFPLLFFEEMLDPDFGESAIGRVAPVDSGEPFTSACIKMGRPELARKAITIAENRLLNDKWPEYYDTPTGRFIGKQSRLYQTWTIAGFLASKLLLENPEMASILTFEEDLELLEGCACSLIKSPRTQCSRHAAKSHVLH</sequence>
<dbReference type="Proteomes" id="UP000287651">
    <property type="component" value="Unassembled WGS sequence"/>
</dbReference>
<dbReference type="PANTHER" id="PTHR31916">
    <property type="match status" value="1"/>
</dbReference>
<dbReference type="AlphaFoldDB" id="A0A426XVX3"/>
<evidence type="ECO:0000313" key="6">
    <source>
        <dbReference type="EMBL" id="RRT43687.1"/>
    </source>
</evidence>
<proteinExistence type="inferred from homology"/>
<feature type="coiled-coil region" evidence="5">
    <location>
        <begin position="60"/>
        <end position="91"/>
    </location>
</feature>